<dbReference type="CDD" id="cd00191">
    <property type="entry name" value="TY"/>
    <property type="match status" value="1"/>
</dbReference>
<dbReference type="STRING" id="1661398.A0A482VMW5"/>
<protein>
    <submittedName>
        <fullName evidence="7">Thyroglobulin 1 domain containing protein</fullName>
    </submittedName>
</protein>
<comment type="caution">
    <text evidence="7">The sequence shown here is derived from an EMBL/GenBank/DDBJ whole genome shotgun (WGS) entry which is preliminary data.</text>
</comment>
<dbReference type="InterPro" id="IPR000716">
    <property type="entry name" value="Thyroglobulin_1"/>
</dbReference>
<evidence type="ECO:0000313" key="8">
    <source>
        <dbReference type="Proteomes" id="UP000292052"/>
    </source>
</evidence>
<evidence type="ECO:0000313" key="7">
    <source>
        <dbReference type="EMBL" id="RZC34044.1"/>
    </source>
</evidence>
<dbReference type="GO" id="GO:0007160">
    <property type="term" value="P:cell-matrix adhesion"/>
    <property type="evidence" value="ECO:0007669"/>
    <property type="project" value="TreeGrafter"/>
</dbReference>
<evidence type="ECO:0000256" key="1">
    <source>
        <dbReference type="ARBA" id="ARBA00004613"/>
    </source>
</evidence>
<keyword evidence="2" id="KW-0964">Secreted</keyword>
<dbReference type="AlphaFoldDB" id="A0A482VMW5"/>
<dbReference type="OrthoDB" id="406800at2759"/>
<keyword evidence="8" id="KW-1185">Reference proteome</keyword>
<dbReference type="EMBL" id="QDEB01083498">
    <property type="protein sequence ID" value="RZC34044.1"/>
    <property type="molecule type" value="Genomic_DNA"/>
</dbReference>
<dbReference type="Proteomes" id="UP000292052">
    <property type="component" value="Unassembled WGS sequence"/>
</dbReference>
<dbReference type="PANTHER" id="PTHR12352">
    <property type="entry name" value="SECRETED MODULAR CALCIUM-BINDING PROTEIN"/>
    <property type="match status" value="1"/>
</dbReference>
<feature type="non-terminal residue" evidence="7">
    <location>
        <position position="65"/>
    </location>
</feature>
<evidence type="ECO:0000256" key="4">
    <source>
        <dbReference type="ARBA" id="ARBA00023157"/>
    </source>
</evidence>
<keyword evidence="3" id="KW-0677">Repeat</keyword>
<evidence type="ECO:0000256" key="3">
    <source>
        <dbReference type="ARBA" id="ARBA00022737"/>
    </source>
</evidence>
<dbReference type="GO" id="GO:0005604">
    <property type="term" value="C:basement membrane"/>
    <property type="evidence" value="ECO:0007669"/>
    <property type="project" value="TreeGrafter"/>
</dbReference>
<dbReference type="SMART" id="SM00211">
    <property type="entry name" value="TY"/>
    <property type="match status" value="1"/>
</dbReference>
<proteinExistence type="predicted"/>
<feature type="domain" description="Thyroglobulin type-1" evidence="6">
    <location>
        <begin position="1"/>
        <end position="64"/>
    </location>
</feature>
<evidence type="ECO:0000259" key="6">
    <source>
        <dbReference type="PROSITE" id="PS51162"/>
    </source>
</evidence>
<comment type="subcellular location">
    <subcellularLocation>
        <location evidence="1">Secreted</location>
    </subcellularLocation>
</comment>
<evidence type="ECO:0000256" key="5">
    <source>
        <dbReference type="PROSITE-ProRule" id="PRU00500"/>
    </source>
</evidence>
<dbReference type="PANTHER" id="PTHR12352:SF3">
    <property type="entry name" value="NIDOGEN-2"/>
    <property type="match status" value="1"/>
</dbReference>
<keyword evidence="4" id="KW-1015">Disulfide bond</keyword>
<sequence>MAASRRAKALGVEAKSVRMPRCSKSGGFEPVQCDNEIISSCWCVDEAGFELPGTRAPAAALVNCT</sequence>
<reference evidence="7 8" key="1">
    <citation type="submission" date="2017-03" db="EMBL/GenBank/DDBJ databases">
        <title>Genome of the blue death feigning beetle - Asbolus verrucosus.</title>
        <authorList>
            <person name="Rider S.D."/>
        </authorList>
    </citation>
    <scope>NUCLEOTIDE SEQUENCE [LARGE SCALE GENOMIC DNA]</scope>
    <source>
        <strain evidence="7">Butters</strain>
        <tissue evidence="7">Head and leg muscle</tissue>
    </source>
</reference>
<dbReference type="SUPFAM" id="SSF57610">
    <property type="entry name" value="Thyroglobulin type-1 domain"/>
    <property type="match status" value="1"/>
</dbReference>
<gene>
    <name evidence="7" type="ORF">BDFB_008447</name>
</gene>
<organism evidence="7 8">
    <name type="scientific">Asbolus verrucosus</name>
    <name type="common">Desert ironclad beetle</name>
    <dbReference type="NCBI Taxonomy" id="1661398"/>
    <lineage>
        <taxon>Eukaryota</taxon>
        <taxon>Metazoa</taxon>
        <taxon>Ecdysozoa</taxon>
        <taxon>Arthropoda</taxon>
        <taxon>Hexapoda</taxon>
        <taxon>Insecta</taxon>
        <taxon>Pterygota</taxon>
        <taxon>Neoptera</taxon>
        <taxon>Endopterygota</taxon>
        <taxon>Coleoptera</taxon>
        <taxon>Polyphaga</taxon>
        <taxon>Cucujiformia</taxon>
        <taxon>Tenebrionidae</taxon>
        <taxon>Pimeliinae</taxon>
        <taxon>Asbolus</taxon>
    </lineage>
</organism>
<dbReference type="Pfam" id="PF00086">
    <property type="entry name" value="Thyroglobulin_1"/>
    <property type="match status" value="1"/>
</dbReference>
<accession>A0A482VMW5</accession>
<dbReference type="InterPro" id="IPR051950">
    <property type="entry name" value="Dev_reg/Prot_inhib"/>
</dbReference>
<dbReference type="Gene3D" id="4.10.800.10">
    <property type="entry name" value="Thyroglobulin type-1"/>
    <property type="match status" value="1"/>
</dbReference>
<dbReference type="InterPro" id="IPR036857">
    <property type="entry name" value="Thyroglobulin_1_sf"/>
</dbReference>
<dbReference type="PROSITE" id="PS51162">
    <property type="entry name" value="THYROGLOBULIN_1_2"/>
    <property type="match status" value="1"/>
</dbReference>
<evidence type="ECO:0000256" key="2">
    <source>
        <dbReference type="ARBA" id="ARBA00022525"/>
    </source>
</evidence>
<comment type="caution">
    <text evidence="5">Lacks conserved residue(s) required for the propagation of feature annotation.</text>
</comment>
<dbReference type="GO" id="GO:0005615">
    <property type="term" value="C:extracellular space"/>
    <property type="evidence" value="ECO:0007669"/>
    <property type="project" value="TreeGrafter"/>
</dbReference>
<name>A0A482VMW5_ASBVE</name>